<dbReference type="PANTHER" id="PTHR34591:SF58">
    <property type="entry name" value="F-BOX DOMAIN-CONTAINING PROTEIN"/>
    <property type="match status" value="1"/>
</dbReference>
<feature type="domain" description="F-box" evidence="1">
    <location>
        <begin position="1"/>
        <end position="47"/>
    </location>
</feature>
<gene>
    <name evidence="2" type="ORF">EJB05_05160</name>
</gene>
<dbReference type="Gramene" id="TVU45667">
    <property type="protein sequence ID" value="TVU45667"/>
    <property type="gene ID" value="EJB05_05160"/>
</dbReference>
<sequence length="376" mass="42880">MDMDRLPQDALVAILSRLAPRSLAASRCVCKEWRATVDARCKLRADLLPLSLGGIFVSLSHVPAAPAFFARPSMACKIAGKLERYVETEYPADFVSIKNSCNGLLLLGSGHVVNPATRQWACLPPSPPMPNGLEGICYDSDMYIVFDPTVSPYYEVLLLPYVPRDFHFKNNLLEETAWPPSPCIIQVFSSRTGRWEQRSFILEGEPAVTIANVKSSSEPHTYRHAVYWRETLYVHCKGDFLMRLNLSDDNYQVIKLPTVTAGDQYDQLYLGKSKNGVSLARVNIYQCRLQIWFLNEFDHKTEWVLKNSMNLKALSKHYSQNYDGRATGNWILQDDNNDDESKGPIEETSFDWNSDDDNALNIFFFFRKIRNIVRQS</sequence>
<reference evidence="2 3" key="1">
    <citation type="journal article" date="2019" name="Sci. Rep.">
        <title>A high-quality genome of Eragrostis curvula grass provides insights into Poaceae evolution and supports new strategies to enhance forage quality.</title>
        <authorList>
            <person name="Carballo J."/>
            <person name="Santos B.A.C.M."/>
            <person name="Zappacosta D."/>
            <person name="Garbus I."/>
            <person name="Selva J.P."/>
            <person name="Gallo C.A."/>
            <person name="Diaz A."/>
            <person name="Albertini E."/>
            <person name="Caccamo M."/>
            <person name="Echenique V."/>
        </authorList>
    </citation>
    <scope>NUCLEOTIDE SEQUENCE [LARGE SCALE GENOMIC DNA]</scope>
    <source>
        <strain evidence="3">cv. Victoria</strain>
        <tissue evidence="2">Leaf</tissue>
    </source>
</reference>
<dbReference type="InterPro" id="IPR036047">
    <property type="entry name" value="F-box-like_dom_sf"/>
</dbReference>
<evidence type="ECO:0000259" key="1">
    <source>
        <dbReference type="PROSITE" id="PS50181"/>
    </source>
</evidence>
<comment type="caution">
    <text evidence="2">The sequence shown here is derived from an EMBL/GenBank/DDBJ whole genome shotgun (WGS) entry which is preliminary data.</text>
</comment>
<dbReference type="PROSITE" id="PS50181">
    <property type="entry name" value="FBOX"/>
    <property type="match status" value="1"/>
</dbReference>
<dbReference type="OrthoDB" id="694746at2759"/>
<evidence type="ECO:0000313" key="2">
    <source>
        <dbReference type="EMBL" id="TVU45667.1"/>
    </source>
</evidence>
<dbReference type="Gene3D" id="1.20.1280.50">
    <property type="match status" value="1"/>
</dbReference>
<feature type="non-terminal residue" evidence="2">
    <location>
        <position position="1"/>
    </location>
</feature>
<protein>
    <recommendedName>
        <fullName evidence="1">F-box domain-containing protein</fullName>
    </recommendedName>
</protein>
<organism evidence="2 3">
    <name type="scientific">Eragrostis curvula</name>
    <name type="common">weeping love grass</name>
    <dbReference type="NCBI Taxonomy" id="38414"/>
    <lineage>
        <taxon>Eukaryota</taxon>
        <taxon>Viridiplantae</taxon>
        <taxon>Streptophyta</taxon>
        <taxon>Embryophyta</taxon>
        <taxon>Tracheophyta</taxon>
        <taxon>Spermatophyta</taxon>
        <taxon>Magnoliopsida</taxon>
        <taxon>Liliopsida</taxon>
        <taxon>Poales</taxon>
        <taxon>Poaceae</taxon>
        <taxon>PACMAD clade</taxon>
        <taxon>Chloridoideae</taxon>
        <taxon>Eragrostideae</taxon>
        <taxon>Eragrostidinae</taxon>
        <taxon>Eragrostis</taxon>
    </lineage>
</organism>
<dbReference type="Proteomes" id="UP000324897">
    <property type="component" value="Chromosome 5"/>
</dbReference>
<dbReference type="Pfam" id="PF12937">
    <property type="entry name" value="F-box-like"/>
    <property type="match status" value="1"/>
</dbReference>
<dbReference type="AlphaFoldDB" id="A0A5J9WCN7"/>
<dbReference type="SMART" id="SM00256">
    <property type="entry name" value="FBOX"/>
    <property type="match status" value="1"/>
</dbReference>
<dbReference type="SUPFAM" id="SSF81383">
    <property type="entry name" value="F-box domain"/>
    <property type="match status" value="1"/>
</dbReference>
<dbReference type="InterPro" id="IPR001810">
    <property type="entry name" value="F-box_dom"/>
</dbReference>
<keyword evidence="3" id="KW-1185">Reference proteome</keyword>
<name>A0A5J9WCN7_9POAL</name>
<proteinExistence type="predicted"/>
<dbReference type="PANTHER" id="PTHR34591">
    <property type="entry name" value="OS03G0653100 PROTEIN-RELATED"/>
    <property type="match status" value="1"/>
</dbReference>
<evidence type="ECO:0000313" key="3">
    <source>
        <dbReference type="Proteomes" id="UP000324897"/>
    </source>
</evidence>
<accession>A0A5J9WCN7</accession>
<dbReference type="EMBL" id="RWGY01000004">
    <property type="protein sequence ID" value="TVU45667.1"/>
    <property type="molecule type" value="Genomic_DNA"/>
</dbReference>